<dbReference type="STRING" id="765440.A0A0C3AF49"/>
<dbReference type="AlphaFoldDB" id="A0A0C3AF49"/>
<reference evidence="1 2" key="1">
    <citation type="submission" date="2014-04" db="EMBL/GenBank/DDBJ databases">
        <authorList>
            <consortium name="DOE Joint Genome Institute"/>
            <person name="Kuo A."/>
            <person name="Tarkka M."/>
            <person name="Buscot F."/>
            <person name="Kohler A."/>
            <person name="Nagy L.G."/>
            <person name="Floudas D."/>
            <person name="Copeland A."/>
            <person name="Barry K.W."/>
            <person name="Cichocki N."/>
            <person name="Veneault-Fourrey C."/>
            <person name="LaButti K."/>
            <person name="Lindquist E.A."/>
            <person name="Lipzen A."/>
            <person name="Lundell T."/>
            <person name="Morin E."/>
            <person name="Murat C."/>
            <person name="Sun H."/>
            <person name="Tunlid A."/>
            <person name="Henrissat B."/>
            <person name="Grigoriev I.V."/>
            <person name="Hibbett D.S."/>
            <person name="Martin F."/>
            <person name="Nordberg H.P."/>
            <person name="Cantor M.N."/>
            <person name="Hua S.X."/>
        </authorList>
    </citation>
    <scope>NUCLEOTIDE SEQUENCE [LARGE SCALE GENOMIC DNA]</scope>
    <source>
        <strain evidence="1 2">F 1598</strain>
    </source>
</reference>
<evidence type="ECO:0000313" key="1">
    <source>
        <dbReference type="EMBL" id="KIM72423.1"/>
    </source>
</evidence>
<gene>
    <name evidence="1" type="ORF">PILCRDRAFT_16149</name>
</gene>
<evidence type="ECO:0000313" key="2">
    <source>
        <dbReference type="Proteomes" id="UP000054166"/>
    </source>
</evidence>
<proteinExistence type="predicted"/>
<reference evidence="2" key="2">
    <citation type="submission" date="2015-01" db="EMBL/GenBank/DDBJ databases">
        <title>Evolutionary Origins and Diversification of the Mycorrhizal Mutualists.</title>
        <authorList>
            <consortium name="DOE Joint Genome Institute"/>
            <consortium name="Mycorrhizal Genomics Consortium"/>
            <person name="Kohler A."/>
            <person name="Kuo A."/>
            <person name="Nagy L.G."/>
            <person name="Floudas D."/>
            <person name="Copeland A."/>
            <person name="Barry K.W."/>
            <person name="Cichocki N."/>
            <person name="Veneault-Fourrey C."/>
            <person name="LaButti K."/>
            <person name="Lindquist E.A."/>
            <person name="Lipzen A."/>
            <person name="Lundell T."/>
            <person name="Morin E."/>
            <person name="Murat C."/>
            <person name="Riley R."/>
            <person name="Ohm R."/>
            <person name="Sun H."/>
            <person name="Tunlid A."/>
            <person name="Henrissat B."/>
            <person name="Grigoriev I.V."/>
            <person name="Hibbett D.S."/>
            <person name="Martin F."/>
        </authorList>
    </citation>
    <scope>NUCLEOTIDE SEQUENCE [LARGE SCALE GENOMIC DNA]</scope>
    <source>
        <strain evidence="2">F 1598</strain>
    </source>
</reference>
<keyword evidence="2" id="KW-1185">Reference proteome</keyword>
<dbReference type="InParanoid" id="A0A0C3AF49"/>
<dbReference type="OrthoDB" id="2675119at2759"/>
<name>A0A0C3AF49_PILCF</name>
<dbReference type="InterPro" id="IPR046521">
    <property type="entry name" value="DUF6698"/>
</dbReference>
<dbReference type="Pfam" id="PF20414">
    <property type="entry name" value="DUF6698"/>
    <property type="match status" value="1"/>
</dbReference>
<protein>
    <submittedName>
        <fullName evidence="1">Uncharacterized protein</fullName>
    </submittedName>
</protein>
<dbReference type="EMBL" id="KN833133">
    <property type="protein sequence ID" value="KIM72423.1"/>
    <property type="molecule type" value="Genomic_DNA"/>
</dbReference>
<sequence>MTHVMRPSIAYVATQVQFALSSSPVFSRTDTVTDSERFYNTILALLDDPEEV</sequence>
<dbReference type="HOGENOM" id="CLU_185716_0_0_1"/>
<organism evidence="1 2">
    <name type="scientific">Piloderma croceum (strain F 1598)</name>
    <dbReference type="NCBI Taxonomy" id="765440"/>
    <lineage>
        <taxon>Eukaryota</taxon>
        <taxon>Fungi</taxon>
        <taxon>Dikarya</taxon>
        <taxon>Basidiomycota</taxon>
        <taxon>Agaricomycotina</taxon>
        <taxon>Agaricomycetes</taxon>
        <taxon>Agaricomycetidae</taxon>
        <taxon>Atheliales</taxon>
        <taxon>Atheliaceae</taxon>
        <taxon>Piloderma</taxon>
    </lineage>
</organism>
<accession>A0A0C3AF49</accession>
<dbReference type="Proteomes" id="UP000054166">
    <property type="component" value="Unassembled WGS sequence"/>
</dbReference>